<evidence type="ECO:0000313" key="3">
    <source>
        <dbReference type="Proteomes" id="UP000827284"/>
    </source>
</evidence>
<organism evidence="2 3">
    <name type="scientific">Entomortierella parvispora</name>
    <dbReference type="NCBI Taxonomy" id="205924"/>
    <lineage>
        <taxon>Eukaryota</taxon>
        <taxon>Fungi</taxon>
        <taxon>Fungi incertae sedis</taxon>
        <taxon>Mucoromycota</taxon>
        <taxon>Mortierellomycotina</taxon>
        <taxon>Mortierellomycetes</taxon>
        <taxon>Mortierellales</taxon>
        <taxon>Mortierellaceae</taxon>
        <taxon>Entomortierella</taxon>
    </lineage>
</organism>
<dbReference type="AlphaFoldDB" id="A0A9P3LXH3"/>
<comment type="caution">
    <text evidence="2">The sequence shown here is derived from an EMBL/GenBank/DDBJ whole genome shotgun (WGS) entry which is preliminary data.</text>
</comment>
<feature type="signal peptide" evidence="1">
    <location>
        <begin position="1"/>
        <end position="21"/>
    </location>
</feature>
<sequence>MFKSASLALLAFVAAATSVSAQTGLPNRTYFTNPLDMTPPLVYNTGDEVYFSWNKACVAPSEYTAANPKAAQVQLINSSNSTNAFFVADVTTIDCTAEQGNTKWTVPTDKIDPNAFYSLQIILSQPVYSGRFKIAVKGAAPPQTSAGAGDKTGSTSAASGMTASMAISGAALAASAAWMLL</sequence>
<name>A0A9P3LXH3_9FUNG</name>
<dbReference type="OrthoDB" id="2434096at2759"/>
<keyword evidence="1" id="KW-0732">Signal</keyword>
<proteinExistence type="predicted"/>
<evidence type="ECO:0000313" key="2">
    <source>
        <dbReference type="EMBL" id="GJJ74124.1"/>
    </source>
</evidence>
<reference evidence="2" key="1">
    <citation type="submission" date="2021-11" db="EMBL/GenBank/DDBJ databases">
        <authorList>
            <person name="Herlambang A."/>
            <person name="Guo Y."/>
            <person name="Takashima Y."/>
            <person name="Nishizawa T."/>
        </authorList>
    </citation>
    <scope>NUCLEOTIDE SEQUENCE</scope>
    <source>
        <strain evidence="2">E1425</strain>
    </source>
</reference>
<reference evidence="2" key="2">
    <citation type="journal article" date="2022" name="Microbiol. Resour. Announc.">
        <title>Whole-Genome Sequence of Entomortierella parvispora E1425, a Mucoromycotan Fungus Associated with Burkholderiaceae-Related Endosymbiotic Bacteria.</title>
        <authorList>
            <person name="Herlambang A."/>
            <person name="Guo Y."/>
            <person name="Takashima Y."/>
            <person name="Narisawa K."/>
            <person name="Ohta H."/>
            <person name="Nishizawa T."/>
        </authorList>
    </citation>
    <scope>NUCLEOTIDE SEQUENCE</scope>
    <source>
        <strain evidence="2">E1425</strain>
    </source>
</reference>
<evidence type="ECO:0000256" key="1">
    <source>
        <dbReference type="SAM" id="SignalP"/>
    </source>
</evidence>
<gene>
    <name evidence="2" type="ORF">EMPS_06482</name>
</gene>
<protein>
    <submittedName>
        <fullName evidence="2">Uncharacterized protein</fullName>
    </submittedName>
</protein>
<keyword evidence="3" id="KW-1185">Reference proteome</keyword>
<accession>A0A9P3LXH3</accession>
<feature type="chain" id="PRO_5040133658" evidence="1">
    <location>
        <begin position="22"/>
        <end position="181"/>
    </location>
</feature>
<dbReference type="Proteomes" id="UP000827284">
    <property type="component" value="Unassembled WGS sequence"/>
</dbReference>
<dbReference type="EMBL" id="BQFW01000008">
    <property type="protein sequence ID" value="GJJ74124.1"/>
    <property type="molecule type" value="Genomic_DNA"/>
</dbReference>